<keyword evidence="1" id="KW-0472">Membrane</keyword>
<feature type="transmembrane region" description="Helical" evidence="1">
    <location>
        <begin position="194"/>
        <end position="216"/>
    </location>
</feature>
<accession>A0A8E0INV3</accession>
<evidence type="ECO:0000313" key="3">
    <source>
        <dbReference type="EMBL" id="EPC56861.1"/>
    </source>
</evidence>
<keyword evidence="1" id="KW-0812">Transmembrane</keyword>
<gene>
    <name evidence="3" type="ORF">Lpp77_01267</name>
</gene>
<dbReference type="SUPFAM" id="SSF53448">
    <property type="entry name" value="Nucleotide-diphospho-sugar transferases"/>
    <property type="match status" value="1"/>
</dbReference>
<evidence type="ECO:0000313" key="4">
    <source>
        <dbReference type="Proteomes" id="UP000014249"/>
    </source>
</evidence>
<dbReference type="PANTHER" id="PTHR22916">
    <property type="entry name" value="GLYCOSYLTRANSFERASE"/>
    <property type="match status" value="1"/>
</dbReference>
<feature type="domain" description="Glycosyltransferase 2-like" evidence="2">
    <location>
        <begin position="10"/>
        <end position="111"/>
    </location>
</feature>
<dbReference type="CDD" id="cd04196">
    <property type="entry name" value="GT_2_like_d"/>
    <property type="match status" value="1"/>
</dbReference>
<keyword evidence="1" id="KW-1133">Transmembrane helix</keyword>
<proteinExistence type="predicted"/>
<reference evidence="3 4" key="1">
    <citation type="journal article" date="2013" name="PLoS ONE">
        <title>Lactobacillus paracasei comparative genomics: towards species pan-genome definition and exploitation of diversity.</title>
        <authorList>
            <person name="Smokvina T."/>
            <person name="Wels M."/>
            <person name="Polka J."/>
            <person name="Chervaux C."/>
            <person name="Brisse S."/>
            <person name="Boekhorst J."/>
            <person name="van Hylckama Vlieg J.E."/>
            <person name="Siezen R.J."/>
        </authorList>
    </citation>
    <scope>NUCLEOTIDE SEQUENCE [LARGE SCALE GENOMIC DNA]</scope>
    <source>
        <strain evidence="3 4">CNCM I-4270</strain>
    </source>
</reference>
<keyword evidence="3" id="KW-0808">Transferase</keyword>
<dbReference type="AlphaFoldDB" id="A0A8E0INV3"/>
<evidence type="ECO:0000256" key="1">
    <source>
        <dbReference type="SAM" id="Phobius"/>
    </source>
</evidence>
<dbReference type="PANTHER" id="PTHR22916:SF3">
    <property type="entry name" value="UDP-GLCNAC:BETAGAL BETA-1,3-N-ACETYLGLUCOSAMINYLTRANSFERASE-LIKE PROTEIN 1"/>
    <property type="match status" value="1"/>
</dbReference>
<protein>
    <submittedName>
        <fullName evidence="3">Glycosyl transferase, family 2</fullName>
    </submittedName>
</protein>
<dbReference type="InterPro" id="IPR001173">
    <property type="entry name" value="Glyco_trans_2-like"/>
</dbReference>
<name>A0A8E0INV3_LACPA</name>
<dbReference type="GO" id="GO:0016758">
    <property type="term" value="F:hexosyltransferase activity"/>
    <property type="evidence" value="ECO:0007669"/>
    <property type="project" value="UniProtKB-ARBA"/>
</dbReference>
<dbReference type="Pfam" id="PF00535">
    <property type="entry name" value="Glycos_transf_2"/>
    <property type="match status" value="1"/>
</dbReference>
<dbReference type="Proteomes" id="UP000014249">
    <property type="component" value="Unassembled WGS sequence"/>
</dbReference>
<dbReference type="EMBL" id="ANJX01000048">
    <property type="protein sequence ID" value="EPC56861.1"/>
    <property type="molecule type" value="Genomic_DNA"/>
</dbReference>
<comment type="caution">
    <text evidence="3">The sequence shown here is derived from an EMBL/GenBank/DDBJ whole genome shotgun (WGS) entry which is preliminary data.</text>
</comment>
<dbReference type="InterPro" id="IPR029044">
    <property type="entry name" value="Nucleotide-diphossugar_trans"/>
</dbReference>
<organism evidence="3 4">
    <name type="scientific">Lacticaseibacillus paracasei subsp. paracasei CNCM I-4270</name>
    <dbReference type="NCBI Taxonomy" id="1256202"/>
    <lineage>
        <taxon>Bacteria</taxon>
        <taxon>Bacillati</taxon>
        <taxon>Bacillota</taxon>
        <taxon>Bacilli</taxon>
        <taxon>Lactobacillales</taxon>
        <taxon>Lactobacillaceae</taxon>
        <taxon>Lacticaseibacillus</taxon>
    </lineage>
</organism>
<dbReference type="Gene3D" id="3.90.550.10">
    <property type="entry name" value="Spore Coat Polysaccharide Biosynthesis Protein SpsA, Chain A"/>
    <property type="match status" value="1"/>
</dbReference>
<sequence>METGNLNVAICLATYNGEEFLENQIESIVSQSFSNWKLFIRDDGSEDRTPEIIKQFVQKYPSKIFDLSKIRGGGSSKANFFTILHWVTEYQDSDYYMFCDQDDVWLPDKIALSISAIGVSSLPKLVHTDLKVVDGSLNTIANSFISYSNLDPRKRDFAHILVQNNVTGCTMLWNRSLNKLVDLQTTDSILMHDWWIALIAASFGTITFISTPTILYRQHEENVVGAQNVRSAAYVISKLRRFDSIRKGIQRTFDQAQFFHEEYNPCLRCNMKNVLDEFLRLPKKRKIGKIYSCIRNGFLKQSVIQIIGQFIFV</sequence>
<evidence type="ECO:0000259" key="2">
    <source>
        <dbReference type="Pfam" id="PF00535"/>
    </source>
</evidence>